<accession>A0AAD0PWI7</accession>
<dbReference type="RefSeq" id="WP_005742898.1">
    <property type="nucleotide sequence ID" value="NZ_CP031226.1"/>
</dbReference>
<keyword evidence="1" id="KW-0540">Nuclease</keyword>
<evidence type="ECO:0000313" key="5">
    <source>
        <dbReference type="EMBL" id="AXH60033.1"/>
    </source>
</evidence>
<dbReference type="AlphaFoldDB" id="A0AAD0PWI7"/>
<dbReference type="SMART" id="SM00955">
    <property type="entry name" value="RNB"/>
    <property type="match status" value="1"/>
</dbReference>
<reference evidence="5 6" key="1">
    <citation type="journal article" date="2011" name="PLoS Pathog.">
        <title>Dynamic evolution of pathogenicity revealed by sequencing and comparative genomics of 19 Pseudomonas syringae isolates.</title>
        <authorList>
            <person name="Baltrus D.A."/>
            <person name="Nishimura M.T."/>
            <person name="Romanchuk A."/>
            <person name="Chang J.H."/>
            <person name="Mukhtar M.S."/>
            <person name="Cherkis K."/>
            <person name="Roach J."/>
            <person name="Grant S.R."/>
            <person name="Jones C.D."/>
            <person name="Dangl J.L."/>
        </authorList>
    </citation>
    <scope>NUCLEOTIDE SEQUENCE [LARGE SCALE GENOMIC DNA]</scope>
    <source>
        <strain evidence="5 6">M301315</strain>
    </source>
</reference>
<dbReference type="GO" id="GO:0004540">
    <property type="term" value="F:RNA nuclease activity"/>
    <property type="evidence" value="ECO:0007669"/>
    <property type="project" value="InterPro"/>
</dbReference>
<keyword evidence="5" id="KW-0614">Plasmid</keyword>
<protein>
    <submittedName>
        <fullName evidence="5">RNB domain-containing ribonuclease</fullName>
    </submittedName>
</protein>
<geneLocation type="plasmid" evidence="6">
    <name>pmppla107</name>
</geneLocation>
<keyword evidence="2" id="KW-0378">Hydrolase</keyword>
<evidence type="ECO:0000256" key="1">
    <source>
        <dbReference type="ARBA" id="ARBA00022722"/>
    </source>
</evidence>
<organism evidence="5 6">
    <name type="scientific">Pseudomonas amygdali pv. lachrymans str. M301315</name>
    <dbReference type="NCBI Taxonomy" id="629260"/>
    <lineage>
        <taxon>Bacteria</taxon>
        <taxon>Pseudomonadati</taxon>
        <taxon>Pseudomonadota</taxon>
        <taxon>Gammaproteobacteria</taxon>
        <taxon>Pseudomonadales</taxon>
        <taxon>Pseudomonadaceae</taxon>
        <taxon>Pseudomonas</taxon>
        <taxon>Pseudomonas amygdali</taxon>
    </lineage>
</organism>
<dbReference type="InterPro" id="IPR040476">
    <property type="entry name" value="CSD2"/>
</dbReference>
<sequence>MFKNNAALMALKAQMQVDTGQPVADPQPKADEKNVISGRVEFFSNGAFLFTDEGVRYPVQQADGTRCLPGDLVEAILTPGGVELALVRLVEAKSPTYIGTVRYRGEHRFIQAEDRRIKQNFFIPHSGRGDEIDGDIVLAKVTRHPFENGKSAAVVEQLIAHGDDKAAIWKLALFRMKVGREYPAFETKSDTAPRTDLTKIPFVTIDGESSRDLDDALYAKAREGGGWDVWVAIADPDTYLMAGSDLDLGAFHRGATSYLPGMITPMLPHELSEDTVSLNVNQDRPVLVAKLVVGEHGDIVSQHFELATIRSQSKLSYMAVNDYLSGETDMNKARAIKESLRCLYWFSKARQKWRQSCALVHQGEDADYRLDVSDHQVNKIVKEVRNDAHKLVEEAMVAANIAFAQFADQHGIPVLSRVQQGFHPKALEAVNHIAEQYGLPAFGEEDHGFDQTFALLKAIQDGGDVAHQLRVRSAFQPSVYAAGGYHASLGLKRYATFTSPIRKYADLINHRQMKAYLLGEPVKEIDAEVIATLNERNKACVQGEREVIRKLYARHFTFLAGQPLEGVVIGIRKAYLDVLVCGAKVSVQVRFDNLEGFQDVDNDPAQLSLILNGKEFVRLGDSIKVEFDLRSAEYGELKGRIQAVA</sequence>
<dbReference type="GO" id="GO:0004527">
    <property type="term" value="F:exonuclease activity"/>
    <property type="evidence" value="ECO:0007669"/>
    <property type="project" value="UniProtKB-KW"/>
</dbReference>
<proteinExistence type="predicted"/>
<dbReference type="Pfam" id="PF17876">
    <property type="entry name" value="CSD2"/>
    <property type="match status" value="1"/>
</dbReference>
<name>A0AAD0PWI7_PSEAV</name>
<dbReference type="GO" id="GO:0005829">
    <property type="term" value="C:cytosol"/>
    <property type="evidence" value="ECO:0007669"/>
    <property type="project" value="TreeGrafter"/>
</dbReference>
<dbReference type="Proteomes" id="UP000006426">
    <property type="component" value="Plasmid pmppla107"/>
</dbReference>
<keyword evidence="3" id="KW-0269">Exonuclease</keyword>
<dbReference type="Pfam" id="PF00773">
    <property type="entry name" value="RNB"/>
    <property type="match status" value="1"/>
</dbReference>
<dbReference type="GO" id="GO:0003723">
    <property type="term" value="F:RNA binding"/>
    <property type="evidence" value="ECO:0007669"/>
    <property type="project" value="InterPro"/>
</dbReference>
<evidence type="ECO:0000256" key="2">
    <source>
        <dbReference type="ARBA" id="ARBA00022801"/>
    </source>
</evidence>
<dbReference type="InterPro" id="IPR050180">
    <property type="entry name" value="RNR_Ribonuclease"/>
</dbReference>
<evidence type="ECO:0000259" key="4">
    <source>
        <dbReference type="SMART" id="SM00955"/>
    </source>
</evidence>
<dbReference type="PANTHER" id="PTHR23355">
    <property type="entry name" value="RIBONUCLEASE"/>
    <property type="match status" value="1"/>
</dbReference>
<dbReference type="EMBL" id="CP031226">
    <property type="protein sequence ID" value="AXH60033.1"/>
    <property type="molecule type" value="Genomic_DNA"/>
</dbReference>
<dbReference type="PANTHER" id="PTHR23355:SF37">
    <property type="entry name" value="EXORIBONUCLEASE 2"/>
    <property type="match status" value="1"/>
</dbReference>
<dbReference type="InterPro" id="IPR001900">
    <property type="entry name" value="RNase_II/R"/>
</dbReference>
<gene>
    <name evidence="5" type="ORF">PLA107_032930</name>
</gene>
<feature type="domain" description="RNB" evidence="4">
    <location>
        <begin position="194"/>
        <end position="519"/>
    </location>
</feature>
<evidence type="ECO:0000256" key="3">
    <source>
        <dbReference type="ARBA" id="ARBA00022839"/>
    </source>
</evidence>
<dbReference type="GO" id="GO:0006402">
    <property type="term" value="P:mRNA catabolic process"/>
    <property type="evidence" value="ECO:0007669"/>
    <property type="project" value="TreeGrafter"/>
</dbReference>
<dbReference type="GeneID" id="39474417"/>
<evidence type="ECO:0000313" key="6">
    <source>
        <dbReference type="Proteomes" id="UP000006426"/>
    </source>
</evidence>
<dbReference type="InterPro" id="IPR012340">
    <property type="entry name" value="NA-bd_OB-fold"/>
</dbReference>
<dbReference type="SUPFAM" id="SSF50249">
    <property type="entry name" value="Nucleic acid-binding proteins"/>
    <property type="match status" value="1"/>
</dbReference>